<dbReference type="AlphaFoldDB" id="A0ABD3F951"/>
<comment type="caution">
    <text evidence="3">The sequence shown here is derived from an EMBL/GenBank/DDBJ whole genome shotgun (WGS) entry which is preliminary data.</text>
</comment>
<feature type="compositionally biased region" description="Acidic residues" evidence="1">
    <location>
        <begin position="378"/>
        <end position="389"/>
    </location>
</feature>
<evidence type="ECO:0000313" key="4">
    <source>
        <dbReference type="Proteomes" id="UP001632037"/>
    </source>
</evidence>
<feature type="compositionally biased region" description="Acidic residues" evidence="1">
    <location>
        <begin position="180"/>
        <end position="194"/>
    </location>
</feature>
<evidence type="ECO:0000259" key="2">
    <source>
        <dbReference type="PROSITE" id="PS51283"/>
    </source>
</evidence>
<feature type="compositionally biased region" description="Low complexity" evidence="1">
    <location>
        <begin position="302"/>
        <end position="316"/>
    </location>
</feature>
<dbReference type="InterPro" id="IPR036034">
    <property type="entry name" value="PDZ_sf"/>
</dbReference>
<feature type="region of interest" description="Disordered" evidence="1">
    <location>
        <begin position="111"/>
        <end position="239"/>
    </location>
</feature>
<reference evidence="3 4" key="1">
    <citation type="submission" date="2024-09" db="EMBL/GenBank/DDBJ databases">
        <title>Genome sequencing and assembly of Phytophthora oleae, isolate VK10A, causative agent of rot of olive drupes.</title>
        <authorList>
            <person name="Conti Taguali S."/>
            <person name="Riolo M."/>
            <person name="La Spada F."/>
            <person name="Cacciola S.O."/>
            <person name="Dionisio G."/>
        </authorList>
    </citation>
    <scope>NUCLEOTIDE SEQUENCE [LARGE SCALE GENOMIC DNA]</scope>
    <source>
        <strain evidence="3 4">VK10A</strain>
    </source>
</reference>
<dbReference type="SUPFAM" id="SSF50156">
    <property type="entry name" value="PDZ domain-like"/>
    <property type="match status" value="1"/>
</dbReference>
<sequence>MASARWLLGGRGHSVVEVEVPPGPLGIMLDGDDLDRPVLEGFAQISPNDPQQRGAVELSGRVVKGSLLVGVDDNNFMESDLSFEEVGAVLQKTSSLPRTLKFLVPMAEQSNNKLPLSQQFAPRRGPPPREEEESDEESDKESEDEVQAKMTSHKYVMETQDSNLPLSQQYAPRRGPPPREEEESDEEEEESEDEWQVKKTSTSTYTMESQDSNVPLNQQYAPWRGPPPREEEESEEEVDIDEFRAEKEDNMAIGSSSSAGDSFQEIQMTDEVILASAVHASEDQASDGSTSWTLTGSNLDGSSTTPLASSVSSASPEKYQQVTPPDTLQEFVTVVLQQPSPEKPQQLSLEIDTAPSIPKELSFGTMAKLAETRHFDSDDSSDSDDDSEGDFDHVSSRGISLKAAQLKAPSSKTVSSFSDHPEELSPQKPSSVPLSMASNVSSGTIAASLMMQTNQFDRDDSVEEDDAEYVTVVAPSGPLGLNLDGGVLDRAVVMGFVKLRDGSKGALERNGDIVPGSVIVRIDGEDVSHASLHEIGLKLSELSQQPRTLVFRLPPRPQQGEQHSNTQPIVMRRSPTLPPFKEDFDKRRKLELALVLHFDKQVLPRRDCWFCVDAQWMARWVDFVCRGGPEPGPISNETLLHDNWRKMLAHDSPGRPDTAREGLVLMKDYRVVVPMVWCLFAELHGLGEAPLLARYPMDIYAEALTDGEVSKILQIPRPKATVLANDLRDKCLVRPSKKQ</sequence>
<dbReference type="EMBL" id="JBIMZQ010000032">
    <property type="protein sequence ID" value="KAL3662216.1"/>
    <property type="molecule type" value="Genomic_DNA"/>
</dbReference>
<dbReference type="SUPFAM" id="SSF143791">
    <property type="entry name" value="DUSP-like"/>
    <property type="match status" value="1"/>
</dbReference>
<protein>
    <recommendedName>
        <fullName evidence="2">DUSP domain-containing protein</fullName>
    </recommendedName>
</protein>
<proteinExistence type="predicted"/>
<feature type="compositionally biased region" description="Polar residues" evidence="1">
    <location>
        <begin position="198"/>
        <end position="220"/>
    </location>
</feature>
<accession>A0ABD3F951</accession>
<gene>
    <name evidence="3" type="ORF">V7S43_012547</name>
</gene>
<keyword evidence="4" id="KW-1185">Reference proteome</keyword>
<feature type="compositionally biased region" description="Polar residues" evidence="1">
    <location>
        <begin position="159"/>
        <end position="170"/>
    </location>
</feature>
<organism evidence="3 4">
    <name type="scientific">Phytophthora oleae</name>
    <dbReference type="NCBI Taxonomy" id="2107226"/>
    <lineage>
        <taxon>Eukaryota</taxon>
        <taxon>Sar</taxon>
        <taxon>Stramenopiles</taxon>
        <taxon>Oomycota</taxon>
        <taxon>Peronosporomycetes</taxon>
        <taxon>Peronosporales</taxon>
        <taxon>Peronosporaceae</taxon>
        <taxon>Phytophthora</taxon>
    </lineage>
</organism>
<feature type="compositionally biased region" description="Acidic residues" evidence="1">
    <location>
        <begin position="230"/>
        <end position="239"/>
    </location>
</feature>
<feature type="compositionally biased region" description="Polar residues" evidence="1">
    <location>
        <begin position="408"/>
        <end position="418"/>
    </location>
</feature>
<dbReference type="InterPro" id="IPR006615">
    <property type="entry name" value="Pept_C19_DUSP"/>
</dbReference>
<feature type="region of interest" description="Disordered" evidence="1">
    <location>
        <begin position="279"/>
        <end position="323"/>
    </location>
</feature>
<feature type="domain" description="DUSP" evidence="2">
    <location>
        <begin position="582"/>
        <end position="697"/>
    </location>
</feature>
<feature type="compositionally biased region" description="Acidic residues" evidence="1">
    <location>
        <begin position="130"/>
        <end position="145"/>
    </location>
</feature>
<evidence type="ECO:0000256" key="1">
    <source>
        <dbReference type="SAM" id="MobiDB-lite"/>
    </source>
</evidence>
<dbReference type="InterPro" id="IPR035927">
    <property type="entry name" value="DUSP-like_sf"/>
</dbReference>
<feature type="region of interest" description="Disordered" evidence="1">
    <location>
        <begin position="374"/>
        <end position="435"/>
    </location>
</feature>
<feature type="compositionally biased region" description="Polar residues" evidence="1">
    <location>
        <begin position="111"/>
        <end position="120"/>
    </location>
</feature>
<dbReference type="Proteomes" id="UP001632037">
    <property type="component" value="Unassembled WGS sequence"/>
</dbReference>
<name>A0ABD3F951_9STRA</name>
<evidence type="ECO:0000313" key="3">
    <source>
        <dbReference type="EMBL" id="KAL3662216.1"/>
    </source>
</evidence>
<dbReference type="Gene3D" id="3.30.2230.10">
    <property type="entry name" value="DUSP-like"/>
    <property type="match status" value="1"/>
</dbReference>
<feature type="compositionally biased region" description="Polar residues" evidence="1">
    <location>
        <begin position="286"/>
        <end position="301"/>
    </location>
</feature>
<dbReference type="PROSITE" id="PS51283">
    <property type="entry name" value="DUSP"/>
    <property type="match status" value="1"/>
</dbReference>